<evidence type="ECO:0000259" key="6">
    <source>
        <dbReference type="SMART" id="SM01072"/>
    </source>
</evidence>
<dbReference type="Gene3D" id="3.40.50.300">
    <property type="entry name" value="P-loop containing nucleotide triphosphate hydrolases"/>
    <property type="match status" value="2"/>
</dbReference>
<dbReference type="PANTHER" id="PTHR23077">
    <property type="entry name" value="AAA-FAMILY ATPASE"/>
    <property type="match status" value="1"/>
</dbReference>
<dbReference type="Pfam" id="PF17862">
    <property type="entry name" value="AAA_lid_3"/>
    <property type="match status" value="2"/>
</dbReference>
<feature type="domain" description="CDC48 N-terminal subdomain" evidence="7">
    <location>
        <begin position="1"/>
        <end position="68"/>
    </location>
</feature>
<dbReference type="PANTHER" id="PTHR23077:SF189">
    <property type="entry name" value="CELL DIVISION CONTROL PROTEIN 48 HOMOLOG A-LIKE"/>
    <property type="match status" value="1"/>
</dbReference>
<dbReference type="InterPro" id="IPR003338">
    <property type="entry name" value="CDC4_N-term_subdom"/>
</dbReference>
<feature type="region of interest" description="Disordered" evidence="4">
    <location>
        <begin position="682"/>
        <end position="721"/>
    </location>
</feature>
<dbReference type="FunFam" id="3.10.330.10:FF:000001">
    <property type="entry name" value="Cell division control 48"/>
    <property type="match status" value="1"/>
</dbReference>
<dbReference type="InterPro" id="IPR003593">
    <property type="entry name" value="AAA+_ATPase"/>
</dbReference>
<dbReference type="Gene3D" id="6.10.20.150">
    <property type="match status" value="1"/>
</dbReference>
<organism evidence="8">
    <name type="scientific">Daucus carota subsp. sativus</name>
    <name type="common">Carrot</name>
    <dbReference type="NCBI Taxonomy" id="79200"/>
    <lineage>
        <taxon>Eukaryota</taxon>
        <taxon>Viridiplantae</taxon>
        <taxon>Streptophyta</taxon>
        <taxon>Embryophyta</taxon>
        <taxon>Tracheophyta</taxon>
        <taxon>Spermatophyta</taxon>
        <taxon>Magnoliopsida</taxon>
        <taxon>eudicotyledons</taxon>
        <taxon>Gunneridae</taxon>
        <taxon>Pentapetalae</taxon>
        <taxon>asterids</taxon>
        <taxon>campanulids</taxon>
        <taxon>Apiales</taxon>
        <taxon>Apiaceae</taxon>
        <taxon>Apioideae</taxon>
        <taxon>Scandiceae</taxon>
        <taxon>Daucinae</taxon>
        <taxon>Daucus</taxon>
        <taxon>Daucus sect. Daucus</taxon>
    </lineage>
</organism>
<evidence type="ECO:0000313" key="8">
    <source>
        <dbReference type="EMBL" id="KZM93226.1"/>
    </source>
</evidence>
<dbReference type="SMART" id="SM00382">
    <property type="entry name" value="AAA"/>
    <property type="match status" value="2"/>
</dbReference>
<dbReference type="GO" id="GO:0005829">
    <property type="term" value="C:cytosol"/>
    <property type="evidence" value="ECO:0007669"/>
    <property type="project" value="TreeGrafter"/>
</dbReference>
<dbReference type="InterPro" id="IPR029067">
    <property type="entry name" value="CDC48_domain_2-like_sf"/>
</dbReference>
<evidence type="ECO:0000256" key="4">
    <source>
        <dbReference type="SAM" id="MobiDB-lite"/>
    </source>
</evidence>
<dbReference type="FunFam" id="3.40.50.300:FF:000048">
    <property type="entry name" value="Transitional endoplasmic reticulum ATPase"/>
    <property type="match status" value="1"/>
</dbReference>
<evidence type="ECO:0000259" key="7">
    <source>
        <dbReference type="SMART" id="SM01073"/>
    </source>
</evidence>
<dbReference type="FunFam" id="2.40.40.20:FF:000003">
    <property type="entry name" value="Transitional endoplasmic reticulum ATPase"/>
    <property type="match status" value="1"/>
</dbReference>
<dbReference type="Pfam" id="PF02933">
    <property type="entry name" value="CDC48_2"/>
    <property type="match status" value="1"/>
</dbReference>
<dbReference type="SUPFAM" id="SSF54585">
    <property type="entry name" value="Cdc48 domain 2-like"/>
    <property type="match status" value="1"/>
</dbReference>
<dbReference type="Gene3D" id="2.40.40.20">
    <property type="match status" value="1"/>
</dbReference>
<dbReference type="SMART" id="SM01073">
    <property type="entry name" value="CDC48_N"/>
    <property type="match status" value="1"/>
</dbReference>
<dbReference type="GO" id="GO:0005634">
    <property type="term" value="C:nucleus"/>
    <property type="evidence" value="ECO:0007669"/>
    <property type="project" value="TreeGrafter"/>
</dbReference>
<sequence>MHPSKMEELQLFRGDTVLVKGKKRRDTICIVLADEQCEVPKVRLNKVVRANLRVRLGDVVSVHQCPDVKYGKRVYILPLDDTIEGLTGNLFDAYLKPYFLDSYRPVRKGDFFLVRGGMRSVEFKVVETDPGEYCVVAPDTEIFCEGDPIKREDEERLNEVGYDDVGGVRKQMSQIRELVELPLRHPQLFKSIGLAGESESNLRKAFEEAEKNAPSIIFIDEIDSIAPKREKTQGEVERRIVSQLLTLMDGLKSRAHVIVMGATNRPNSIDPALRRFGRFDREIDIGVPDEVGRLEVLRIHTKNMKLAEDVDLEKVSKNTHGYVGADLAALCTEAALQCIREKMDVIDLEDETIDAEILNSMAVSNEHFQAALGTSNPSALRETVVEVPDVSWDDIGGLENVKRELQETVQYPVEHPEKFEKFGMSPSRGVLFYGPPGCGKTLLAKAIANECQANFISVKGPELLTMWFGESEANVREIFDKARQSAPCVLFFDELDSIATQRGSSQGDAADRVLNQLLTEMDGMTAKKTVFIIGATNRPDIIDPALLRPGRLDQLIYIPLPDDASRLQIFKACLRKSPVSRDVDLLALARYTVGFSGADITEICQRSCKYAIRENIEKDMEKERRKAENPEAMEEDEVDEVPEIKPAHFEESMKYARRSVSDADIRKYQMFAQTLQQSRGFGSEFRFTDRPSSSTAARAADPLASTTAGRYNDDDDDDLYG</sequence>
<keyword evidence="2" id="KW-0067">ATP-binding</keyword>
<dbReference type="GO" id="GO:0034098">
    <property type="term" value="C:VCP-NPL4-UFD1 AAA ATPase complex"/>
    <property type="evidence" value="ECO:0007669"/>
    <property type="project" value="TreeGrafter"/>
</dbReference>
<accession>A0A164XIL5</accession>
<dbReference type="InterPro" id="IPR050168">
    <property type="entry name" value="AAA_ATPase_domain"/>
</dbReference>
<dbReference type="InterPro" id="IPR027417">
    <property type="entry name" value="P-loop_NTPase"/>
</dbReference>
<dbReference type="InterPro" id="IPR003959">
    <property type="entry name" value="ATPase_AAA_core"/>
</dbReference>
<dbReference type="InterPro" id="IPR003960">
    <property type="entry name" value="ATPase_AAA_CS"/>
</dbReference>
<dbReference type="STRING" id="79200.A0A164XIL5"/>
<evidence type="ECO:0000256" key="3">
    <source>
        <dbReference type="ARBA" id="ARBA00023306"/>
    </source>
</evidence>
<dbReference type="FunFam" id="3.40.50.300:FF:000012">
    <property type="entry name" value="Transitional endoplasmic reticulum ATPase"/>
    <property type="match status" value="1"/>
</dbReference>
<dbReference type="SMART" id="SM01072">
    <property type="entry name" value="CDC48_2"/>
    <property type="match status" value="1"/>
</dbReference>
<dbReference type="OMA" id="VPNTSWE"/>
<comment type="caution">
    <text evidence="8">The sequence shown here is derived from an EMBL/GenBank/DDBJ whole genome shotgun (WGS) entry which is preliminary data.</text>
</comment>
<dbReference type="GO" id="GO:0005524">
    <property type="term" value="F:ATP binding"/>
    <property type="evidence" value="ECO:0007669"/>
    <property type="project" value="UniProtKB-KW"/>
</dbReference>
<proteinExistence type="predicted"/>
<dbReference type="GO" id="GO:0031593">
    <property type="term" value="F:polyubiquitin modification-dependent protein binding"/>
    <property type="evidence" value="ECO:0007669"/>
    <property type="project" value="TreeGrafter"/>
</dbReference>
<dbReference type="GO" id="GO:0097352">
    <property type="term" value="P:autophagosome maturation"/>
    <property type="evidence" value="ECO:0007669"/>
    <property type="project" value="TreeGrafter"/>
</dbReference>
<name>A0A164XIL5_DAUCS</name>
<dbReference type="FunFam" id="1.10.8.60:FF:000004">
    <property type="entry name" value="Cell division control 48"/>
    <property type="match status" value="1"/>
</dbReference>
<evidence type="ECO:0000259" key="5">
    <source>
        <dbReference type="SMART" id="SM00382"/>
    </source>
</evidence>
<dbReference type="InterPro" id="IPR009010">
    <property type="entry name" value="Asp_de-COase-like_dom_sf"/>
</dbReference>
<gene>
    <name evidence="8" type="ORF">DCAR_016471</name>
</gene>
<dbReference type="Pfam" id="PF02359">
    <property type="entry name" value="CDC48_N"/>
    <property type="match status" value="1"/>
</dbReference>
<dbReference type="PROSITE" id="PS00674">
    <property type="entry name" value="AAA"/>
    <property type="match status" value="2"/>
</dbReference>
<keyword evidence="3" id="KW-0131">Cell cycle</keyword>
<dbReference type="Gene3D" id="1.10.8.60">
    <property type="match status" value="1"/>
</dbReference>
<dbReference type="GO" id="GO:0016887">
    <property type="term" value="F:ATP hydrolysis activity"/>
    <property type="evidence" value="ECO:0007669"/>
    <property type="project" value="InterPro"/>
</dbReference>
<dbReference type="SUPFAM" id="SSF50692">
    <property type="entry name" value="ADC-like"/>
    <property type="match status" value="1"/>
</dbReference>
<dbReference type="Gramene" id="KZM93226">
    <property type="protein sequence ID" value="KZM93226"/>
    <property type="gene ID" value="DCAR_016471"/>
</dbReference>
<dbReference type="Gene3D" id="3.10.330.10">
    <property type="match status" value="1"/>
</dbReference>
<dbReference type="EMBL" id="LNRQ01000005">
    <property type="protein sequence ID" value="KZM93226.1"/>
    <property type="molecule type" value="Genomic_DNA"/>
</dbReference>
<reference evidence="8" key="1">
    <citation type="journal article" date="2016" name="Nat. Genet.">
        <title>A high-quality carrot genome assembly provides new insights into carotenoid accumulation and asterid genome evolution.</title>
        <authorList>
            <person name="Iorizzo M."/>
            <person name="Ellison S."/>
            <person name="Senalik D."/>
            <person name="Zeng P."/>
            <person name="Satapoomin P."/>
            <person name="Huang J."/>
            <person name="Bowman M."/>
            <person name="Iovene M."/>
            <person name="Sanseverino W."/>
            <person name="Cavagnaro P."/>
            <person name="Yildiz M."/>
            <person name="Macko-Podgorni A."/>
            <person name="Moranska E."/>
            <person name="Grzebelus E."/>
            <person name="Grzebelus D."/>
            <person name="Ashrafi H."/>
            <person name="Zheng Z."/>
            <person name="Cheng S."/>
            <person name="Spooner D."/>
            <person name="Van Deynze A."/>
            <person name="Simon P."/>
        </authorList>
    </citation>
    <scope>NUCLEOTIDE SEQUENCE [LARGE SCALE GENOMIC DNA]</scope>
    <source>
        <tissue evidence="8">Leaf</tissue>
    </source>
</reference>
<dbReference type="GO" id="GO:0030970">
    <property type="term" value="P:retrograde protein transport, ER to cytosol"/>
    <property type="evidence" value="ECO:0007669"/>
    <property type="project" value="TreeGrafter"/>
</dbReference>
<keyword evidence="1" id="KW-0547">Nucleotide-binding</keyword>
<dbReference type="Pfam" id="PF00004">
    <property type="entry name" value="AAA"/>
    <property type="match status" value="2"/>
</dbReference>
<protein>
    <submittedName>
        <fullName evidence="8">Uncharacterized protein</fullName>
    </submittedName>
</protein>
<feature type="domain" description="AAA+ ATPase" evidence="5">
    <location>
        <begin position="426"/>
        <end position="562"/>
    </location>
</feature>
<dbReference type="InterPro" id="IPR004201">
    <property type="entry name" value="Cdc48_dom2"/>
</dbReference>
<dbReference type="SUPFAM" id="SSF52540">
    <property type="entry name" value="P-loop containing nucleoside triphosphate hydrolases"/>
    <property type="match status" value="2"/>
</dbReference>
<feature type="domain" description="AAA+ ATPase" evidence="5">
    <location>
        <begin position="108"/>
        <end position="289"/>
    </location>
</feature>
<dbReference type="CDD" id="cd19528">
    <property type="entry name" value="RecA-like_CDC48_r2-like"/>
    <property type="match status" value="1"/>
</dbReference>
<evidence type="ECO:0000256" key="2">
    <source>
        <dbReference type="ARBA" id="ARBA00022840"/>
    </source>
</evidence>
<dbReference type="InterPro" id="IPR041569">
    <property type="entry name" value="AAA_lid_3"/>
</dbReference>
<dbReference type="GO" id="GO:0051228">
    <property type="term" value="P:mitotic spindle disassembly"/>
    <property type="evidence" value="ECO:0007669"/>
    <property type="project" value="TreeGrafter"/>
</dbReference>
<evidence type="ECO:0000256" key="1">
    <source>
        <dbReference type="ARBA" id="ARBA00022741"/>
    </source>
</evidence>
<feature type="domain" description="CDC48" evidence="6">
    <location>
        <begin position="85"/>
        <end position="151"/>
    </location>
</feature>
<dbReference type="AlphaFoldDB" id="A0A164XIL5"/>